<dbReference type="InterPro" id="IPR001841">
    <property type="entry name" value="Znf_RING"/>
</dbReference>
<accession>A0A2R6QPZ3</accession>
<dbReference type="OrthoDB" id="9984778at2759"/>
<protein>
    <submittedName>
        <fullName evidence="3">E3 ubiquitin ligase BIG BROTHER like</fullName>
    </submittedName>
</protein>
<keyword evidence="1" id="KW-0479">Metal-binding</keyword>
<gene>
    <name evidence="3" type="ORF">CEY00_Acc16216</name>
</gene>
<dbReference type="Gramene" id="PSS12005">
    <property type="protein sequence ID" value="PSS12005"/>
    <property type="gene ID" value="CEY00_Acc16216"/>
</dbReference>
<dbReference type="GO" id="GO:0031624">
    <property type="term" value="F:ubiquitin conjugating enzyme binding"/>
    <property type="evidence" value="ECO:0007669"/>
    <property type="project" value="TreeGrafter"/>
</dbReference>
<dbReference type="GO" id="GO:0008270">
    <property type="term" value="F:zinc ion binding"/>
    <property type="evidence" value="ECO:0007669"/>
    <property type="project" value="UniProtKB-KW"/>
</dbReference>
<dbReference type="InterPro" id="IPR013083">
    <property type="entry name" value="Znf_RING/FYVE/PHD"/>
</dbReference>
<dbReference type="InterPro" id="IPR033276">
    <property type="entry name" value="BB"/>
</dbReference>
<dbReference type="OMA" id="MHEERSI"/>
<evidence type="ECO:0000313" key="3">
    <source>
        <dbReference type="EMBL" id="PSS12005.1"/>
    </source>
</evidence>
<dbReference type="GO" id="GO:0004842">
    <property type="term" value="F:ubiquitin-protein transferase activity"/>
    <property type="evidence" value="ECO:0007669"/>
    <property type="project" value="InterPro"/>
</dbReference>
<dbReference type="GO" id="GO:0016874">
    <property type="term" value="F:ligase activity"/>
    <property type="evidence" value="ECO:0007669"/>
    <property type="project" value="UniProtKB-KW"/>
</dbReference>
<evidence type="ECO:0000313" key="4">
    <source>
        <dbReference type="Proteomes" id="UP000241394"/>
    </source>
</evidence>
<dbReference type="Pfam" id="PF13639">
    <property type="entry name" value="zf-RING_2"/>
    <property type="match status" value="1"/>
</dbReference>
<dbReference type="SUPFAM" id="SSF57850">
    <property type="entry name" value="RING/U-box"/>
    <property type="match status" value="1"/>
</dbReference>
<dbReference type="PANTHER" id="PTHR46400:SF3">
    <property type="entry name" value="E3 UBIQUITIN LIGASE BIG BROTHER-LIKE PROTEIN"/>
    <property type="match status" value="1"/>
</dbReference>
<dbReference type="Gene3D" id="3.30.40.10">
    <property type="entry name" value="Zinc/RING finger domain, C3HC4 (zinc finger)"/>
    <property type="match status" value="1"/>
</dbReference>
<dbReference type="FunCoup" id="A0A2R6QPZ3">
    <property type="interactions" value="677"/>
</dbReference>
<evidence type="ECO:0000259" key="2">
    <source>
        <dbReference type="PROSITE" id="PS50089"/>
    </source>
</evidence>
<keyword evidence="4" id="KW-1185">Reference proteome</keyword>
<sequence>MNWSQQMEVHYGNAGFPYVGSEGFTDFFEGLTHAPVHYSHVGSLHEQENAYWLMNINSYKFGVPGQGSSYFDPYEVNDHLSRMDINRSAWDYPSALNVEEPPAIDTHSGEHRVLSMHAIPEECSPDHQIDANSEVIWQDNVDPDNMTYEELLDLGEAVGIESRGLSQERISMLPTSKYKSGGFFSRKKSGERCVICQMRYKRGDQQIHLPCKHVYHTECCTKWLSINKTCPICNIEVFGEESKC</sequence>
<dbReference type="PANTHER" id="PTHR46400">
    <property type="entry name" value="RING/U-BOX SUPERFAMILY PROTEIN"/>
    <property type="match status" value="1"/>
</dbReference>
<dbReference type="AlphaFoldDB" id="A0A2R6QPZ3"/>
<dbReference type="SMART" id="SM00184">
    <property type="entry name" value="RING"/>
    <property type="match status" value="1"/>
</dbReference>
<keyword evidence="1" id="KW-0862">Zinc</keyword>
<keyword evidence="1" id="KW-0863">Zinc-finger</keyword>
<evidence type="ECO:0000256" key="1">
    <source>
        <dbReference type="PROSITE-ProRule" id="PRU00175"/>
    </source>
</evidence>
<dbReference type="EMBL" id="NKQK01000014">
    <property type="protein sequence ID" value="PSS12005.1"/>
    <property type="molecule type" value="Genomic_DNA"/>
</dbReference>
<dbReference type="InParanoid" id="A0A2R6QPZ3"/>
<dbReference type="STRING" id="1590841.A0A2R6QPZ3"/>
<comment type="caution">
    <text evidence="3">The sequence shown here is derived from an EMBL/GenBank/DDBJ whole genome shotgun (WGS) entry which is preliminary data.</text>
</comment>
<name>A0A2R6QPZ3_ACTCC</name>
<proteinExistence type="predicted"/>
<organism evidence="3 4">
    <name type="scientific">Actinidia chinensis var. chinensis</name>
    <name type="common">Chinese soft-hair kiwi</name>
    <dbReference type="NCBI Taxonomy" id="1590841"/>
    <lineage>
        <taxon>Eukaryota</taxon>
        <taxon>Viridiplantae</taxon>
        <taxon>Streptophyta</taxon>
        <taxon>Embryophyta</taxon>
        <taxon>Tracheophyta</taxon>
        <taxon>Spermatophyta</taxon>
        <taxon>Magnoliopsida</taxon>
        <taxon>eudicotyledons</taxon>
        <taxon>Gunneridae</taxon>
        <taxon>Pentapetalae</taxon>
        <taxon>asterids</taxon>
        <taxon>Ericales</taxon>
        <taxon>Actinidiaceae</taxon>
        <taxon>Actinidia</taxon>
    </lineage>
</organism>
<reference evidence="3 4" key="1">
    <citation type="submission" date="2017-07" db="EMBL/GenBank/DDBJ databases">
        <title>An improved, manually edited Actinidia chinensis var. chinensis (kiwifruit) genome highlights the challenges associated with draft genomes and gene prediction in plants.</title>
        <authorList>
            <person name="Pilkington S."/>
            <person name="Crowhurst R."/>
            <person name="Hilario E."/>
            <person name="Nardozza S."/>
            <person name="Fraser L."/>
            <person name="Peng Y."/>
            <person name="Gunaseelan K."/>
            <person name="Simpson R."/>
            <person name="Tahir J."/>
            <person name="Deroles S."/>
            <person name="Templeton K."/>
            <person name="Luo Z."/>
            <person name="Davy M."/>
            <person name="Cheng C."/>
            <person name="Mcneilage M."/>
            <person name="Scaglione D."/>
            <person name="Liu Y."/>
            <person name="Zhang Q."/>
            <person name="Datson P."/>
            <person name="De Silva N."/>
            <person name="Gardiner S."/>
            <person name="Bassett H."/>
            <person name="Chagne D."/>
            <person name="Mccallum J."/>
            <person name="Dzierzon H."/>
            <person name="Deng C."/>
            <person name="Wang Y.-Y."/>
            <person name="Barron N."/>
            <person name="Manako K."/>
            <person name="Bowen J."/>
            <person name="Foster T."/>
            <person name="Erridge Z."/>
            <person name="Tiffin H."/>
            <person name="Waite C."/>
            <person name="Davies K."/>
            <person name="Grierson E."/>
            <person name="Laing W."/>
            <person name="Kirk R."/>
            <person name="Chen X."/>
            <person name="Wood M."/>
            <person name="Montefiori M."/>
            <person name="Brummell D."/>
            <person name="Schwinn K."/>
            <person name="Catanach A."/>
            <person name="Fullerton C."/>
            <person name="Li D."/>
            <person name="Meiyalaghan S."/>
            <person name="Nieuwenhuizen N."/>
            <person name="Read N."/>
            <person name="Prakash R."/>
            <person name="Hunter D."/>
            <person name="Zhang H."/>
            <person name="Mckenzie M."/>
            <person name="Knabel M."/>
            <person name="Harris A."/>
            <person name="Allan A."/>
            <person name="Chen A."/>
            <person name="Janssen B."/>
            <person name="Plunkett B."/>
            <person name="Dwamena C."/>
            <person name="Voogd C."/>
            <person name="Leif D."/>
            <person name="Lafferty D."/>
            <person name="Souleyre E."/>
            <person name="Varkonyi-Gasic E."/>
            <person name="Gambi F."/>
            <person name="Hanley J."/>
            <person name="Yao J.-L."/>
            <person name="Cheung J."/>
            <person name="David K."/>
            <person name="Warren B."/>
            <person name="Marsh K."/>
            <person name="Snowden K."/>
            <person name="Lin-Wang K."/>
            <person name="Brian L."/>
            <person name="Martinez-Sanchez M."/>
            <person name="Wang M."/>
            <person name="Ileperuma N."/>
            <person name="Macnee N."/>
            <person name="Campin R."/>
            <person name="Mcatee P."/>
            <person name="Drummond R."/>
            <person name="Espley R."/>
            <person name="Ireland H."/>
            <person name="Wu R."/>
            <person name="Atkinson R."/>
            <person name="Karunairetnam S."/>
            <person name="Bulley S."/>
            <person name="Chunkath S."/>
            <person name="Hanley Z."/>
            <person name="Storey R."/>
            <person name="Thrimawithana A."/>
            <person name="Thomson S."/>
            <person name="David C."/>
            <person name="Testolin R."/>
        </authorList>
    </citation>
    <scope>NUCLEOTIDE SEQUENCE [LARGE SCALE GENOMIC DNA]</scope>
    <source>
        <strain evidence="4">cv. Red5</strain>
        <tissue evidence="3">Young leaf</tissue>
    </source>
</reference>
<dbReference type="PROSITE" id="PS50089">
    <property type="entry name" value="ZF_RING_2"/>
    <property type="match status" value="1"/>
</dbReference>
<keyword evidence="3" id="KW-0436">Ligase</keyword>
<dbReference type="GO" id="GO:0016567">
    <property type="term" value="P:protein ubiquitination"/>
    <property type="evidence" value="ECO:0007669"/>
    <property type="project" value="InterPro"/>
</dbReference>
<dbReference type="Proteomes" id="UP000241394">
    <property type="component" value="Chromosome LG14"/>
</dbReference>
<dbReference type="GO" id="GO:0046621">
    <property type="term" value="P:negative regulation of organ growth"/>
    <property type="evidence" value="ECO:0007669"/>
    <property type="project" value="InterPro"/>
</dbReference>
<dbReference type="FunFam" id="3.30.40.10:FF:000226">
    <property type="entry name" value="E3 ubiquitin ligase BIG BROTHER"/>
    <property type="match status" value="1"/>
</dbReference>
<feature type="domain" description="RING-type" evidence="2">
    <location>
        <begin position="193"/>
        <end position="234"/>
    </location>
</feature>
<reference evidence="4" key="2">
    <citation type="journal article" date="2018" name="BMC Genomics">
        <title>A manually annotated Actinidia chinensis var. chinensis (kiwifruit) genome highlights the challenges associated with draft genomes and gene prediction in plants.</title>
        <authorList>
            <person name="Pilkington S.M."/>
            <person name="Crowhurst R."/>
            <person name="Hilario E."/>
            <person name="Nardozza S."/>
            <person name="Fraser L."/>
            <person name="Peng Y."/>
            <person name="Gunaseelan K."/>
            <person name="Simpson R."/>
            <person name="Tahir J."/>
            <person name="Deroles S.C."/>
            <person name="Templeton K."/>
            <person name="Luo Z."/>
            <person name="Davy M."/>
            <person name="Cheng C."/>
            <person name="McNeilage M."/>
            <person name="Scaglione D."/>
            <person name="Liu Y."/>
            <person name="Zhang Q."/>
            <person name="Datson P."/>
            <person name="De Silva N."/>
            <person name="Gardiner S.E."/>
            <person name="Bassett H."/>
            <person name="Chagne D."/>
            <person name="McCallum J."/>
            <person name="Dzierzon H."/>
            <person name="Deng C."/>
            <person name="Wang Y.Y."/>
            <person name="Barron L."/>
            <person name="Manako K."/>
            <person name="Bowen J."/>
            <person name="Foster T.M."/>
            <person name="Erridge Z.A."/>
            <person name="Tiffin H."/>
            <person name="Waite C.N."/>
            <person name="Davies K.M."/>
            <person name="Grierson E.P."/>
            <person name="Laing W.A."/>
            <person name="Kirk R."/>
            <person name="Chen X."/>
            <person name="Wood M."/>
            <person name="Montefiori M."/>
            <person name="Brummell D.A."/>
            <person name="Schwinn K.E."/>
            <person name="Catanach A."/>
            <person name="Fullerton C."/>
            <person name="Li D."/>
            <person name="Meiyalaghan S."/>
            <person name="Nieuwenhuizen N."/>
            <person name="Read N."/>
            <person name="Prakash R."/>
            <person name="Hunter D."/>
            <person name="Zhang H."/>
            <person name="McKenzie M."/>
            <person name="Knabel M."/>
            <person name="Harris A."/>
            <person name="Allan A.C."/>
            <person name="Gleave A."/>
            <person name="Chen A."/>
            <person name="Janssen B.J."/>
            <person name="Plunkett B."/>
            <person name="Ampomah-Dwamena C."/>
            <person name="Voogd C."/>
            <person name="Leif D."/>
            <person name="Lafferty D."/>
            <person name="Souleyre E.J.F."/>
            <person name="Varkonyi-Gasic E."/>
            <person name="Gambi F."/>
            <person name="Hanley J."/>
            <person name="Yao J.L."/>
            <person name="Cheung J."/>
            <person name="David K.M."/>
            <person name="Warren B."/>
            <person name="Marsh K."/>
            <person name="Snowden K.C."/>
            <person name="Lin-Wang K."/>
            <person name="Brian L."/>
            <person name="Martinez-Sanchez M."/>
            <person name="Wang M."/>
            <person name="Ileperuma N."/>
            <person name="Macnee N."/>
            <person name="Campin R."/>
            <person name="McAtee P."/>
            <person name="Drummond R.S.M."/>
            <person name="Espley R.V."/>
            <person name="Ireland H.S."/>
            <person name="Wu R."/>
            <person name="Atkinson R.G."/>
            <person name="Karunairetnam S."/>
            <person name="Bulley S."/>
            <person name="Chunkath S."/>
            <person name="Hanley Z."/>
            <person name="Storey R."/>
            <person name="Thrimawithana A.H."/>
            <person name="Thomson S."/>
            <person name="David C."/>
            <person name="Testolin R."/>
            <person name="Huang H."/>
            <person name="Hellens R.P."/>
            <person name="Schaffer R.J."/>
        </authorList>
    </citation>
    <scope>NUCLEOTIDE SEQUENCE [LARGE SCALE GENOMIC DNA]</scope>
    <source>
        <strain evidence="4">cv. Red5</strain>
    </source>
</reference>